<name>A0A9X7JK67_9ACTN</name>
<dbReference type="EMBL" id="PXWG01000136">
    <property type="protein sequence ID" value="PSJ25146.1"/>
    <property type="molecule type" value="Genomic_DNA"/>
</dbReference>
<gene>
    <name evidence="1" type="ORF">B7P34_29785</name>
</gene>
<comment type="caution">
    <text evidence="1">The sequence shown here is derived from an EMBL/GenBank/DDBJ whole genome shotgun (WGS) entry which is preliminary data.</text>
</comment>
<evidence type="ECO:0000313" key="1">
    <source>
        <dbReference type="EMBL" id="PSJ25146.1"/>
    </source>
</evidence>
<dbReference type="AlphaFoldDB" id="A0A9X7JK67"/>
<proteinExistence type="predicted"/>
<feature type="non-terminal residue" evidence="1">
    <location>
        <position position="1"/>
    </location>
</feature>
<accession>A0A9X7JK67</accession>
<protein>
    <submittedName>
        <fullName evidence="1">Uncharacterized protein</fullName>
    </submittedName>
</protein>
<reference evidence="1 2" key="1">
    <citation type="submission" date="2018-03" db="EMBL/GenBank/DDBJ databases">
        <title>Chitinolytic properties of Streptosporangium nondiastaticum TBG75A20.</title>
        <authorList>
            <person name="Gayathri V."/>
            <person name="Shiburaj S."/>
        </authorList>
    </citation>
    <scope>NUCLEOTIDE SEQUENCE [LARGE SCALE GENOMIC DNA]</scope>
    <source>
        <strain evidence="1 2">TBG75A20</strain>
    </source>
</reference>
<dbReference type="Proteomes" id="UP000242427">
    <property type="component" value="Unassembled WGS sequence"/>
</dbReference>
<evidence type="ECO:0000313" key="2">
    <source>
        <dbReference type="Proteomes" id="UP000242427"/>
    </source>
</evidence>
<organism evidence="1 2">
    <name type="scientific">Streptosporangium nondiastaticum</name>
    <dbReference type="NCBI Taxonomy" id="35764"/>
    <lineage>
        <taxon>Bacteria</taxon>
        <taxon>Bacillati</taxon>
        <taxon>Actinomycetota</taxon>
        <taxon>Actinomycetes</taxon>
        <taxon>Streptosporangiales</taxon>
        <taxon>Streptosporangiaceae</taxon>
        <taxon>Streptosporangium</taxon>
    </lineage>
</organism>
<keyword evidence="2" id="KW-1185">Reference proteome</keyword>
<dbReference type="RefSeq" id="WP_223268365.1">
    <property type="nucleotide sequence ID" value="NZ_PXWG01000136.1"/>
</dbReference>
<sequence>RGAGGAEYALPALALLGPGAGPGHPLVGREVPFPFAAVPAASPAVAAAVAAGSSFVHRPRGGAL</sequence>